<evidence type="ECO:0000313" key="19">
    <source>
        <dbReference type="EMBL" id="KAG8042363.1"/>
    </source>
</evidence>
<dbReference type="InterPro" id="IPR009448">
    <property type="entry name" value="UDP-g_GGtrans"/>
</dbReference>
<feature type="repeat" description="ANK" evidence="12">
    <location>
        <begin position="202"/>
        <end position="234"/>
    </location>
</feature>
<evidence type="ECO:0000256" key="6">
    <source>
        <dbReference type="ARBA" id="ARBA00022679"/>
    </source>
</evidence>
<dbReference type="PROSITE" id="PS50297">
    <property type="entry name" value="ANK_REP_REGION"/>
    <property type="match status" value="4"/>
</dbReference>
<dbReference type="InterPro" id="IPR040693">
    <property type="entry name" value="UGGT_TRXL_1"/>
</dbReference>
<dbReference type="PANTHER" id="PTHR11226">
    <property type="entry name" value="UDP-GLUCOSE GLYCOPROTEIN:GLUCOSYLTRANSFERASE"/>
    <property type="match status" value="1"/>
</dbReference>
<feature type="domain" description="UGGT thioredoxin-like" evidence="14">
    <location>
        <begin position="543"/>
        <end position="722"/>
    </location>
</feature>
<name>A0A8J5VCS3_9HYME</name>
<gene>
    <name evidence="19" type="ORF">G9C98_004997</name>
</gene>
<evidence type="ECO:0000256" key="4">
    <source>
        <dbReference type="ARBA" id="ARBA00006351"/>
    </source>
</evidence>
<evidence type="ECO:0000256" key="2">
    <source>
        <dbReference type="ARBA" id="ARBA00004319"/>
    </source>
</evidence>
<protein>
    <recommendedName>
        <fullName evidence="21">UDP-glucose:glycoprotein glucosyltransferase</fullName>
    </recommendedName>
</protein>
<comment type="function">
    <text evidence="10">Recognizes glycoproteins with minor folding defects. Reglucosylates single N-glycans near the misfolded part of the protein, thus providing quality control for protein folding in the endoplasmic reticulum. Reglucosylated proteins are recognized by calreticulin for recycling to the endoplasmic reticulum and refolding or degradation.</text>
</comment>
<dbReference type="Proteomes" id="UP000729913">
    <property type="component" value="Unassembled WGS sequence"/>
</dbReference>
<dbReference type="GO" id="GO:0005788">
    <property type="term" value="C:endoplasmic reticulum lumen"/>
    <property type="evidence" value="ECO:0007669"/>
    <property type="project" value="UniProtKB-SubCell"/>
</dbReference>
<feature type="repeat" description="ANK" evidence="12">
    <location>
        <begin position="118"/>
        <end position="150"/>
    </location>
</feature>
<evidence type="ECO:0000259" key="17">
    <source>
        <dbReference type="Pfam" id="PF18403"/>
    </source>
</evidence>
<keyword evidence="12" id="KW-0040">ANK repeat</keyword>
<dbReference type="Pfam" id="PF06427">
    <property type="entry name" value="UDP-g_GGTase"/>
    <property type="match status" value="1"/>
</dbReference>
<sequence length="2025" mass="232887">MTSTVPANSSSNINCSLNELLDAIRLRKYEVVKKLVRDGVDINRHGECGLTPLHVAAKYGHLKIMKYLLKNSASPESKHSSSRYAEWTPLHFACQLGRLKCAKLLLLNGANVNPNNVDDLHPIHLAVIKLDHRMITLLLENGANPNVRFPDNFFTRNGIVVPPGLKHFNYTLLFHVVSTGSIDVAKLLLKYGANVNGTFTEKNHTLLMEAAHRNNLEMVQLLLKNGASVNDCDINGGTALFYTFFDRLAVYYRFVKSYDQIKKLKLIKLLLRSGANINISVKNWTILQIAVISGLRDIVRYILYFTNINLNMNDINILRYTYLTDNRIIPDIRNEIEYLSNYRRNLIEIRYDLILERYRRHMIGMSVKDISLEKNNPEWLNNDVSNEEHEQRIKLIKEQINQILNSLKYEIIDGMNTSLFNILTINKRGLVKLAFNEKLRTFCLSDYKNKYFMYYSMLKTRLNYAIQKSLLIEKAIKLIHDVLYSQIPYDCCEEIVSYLNDDDLNMWYFRIICLLLISSCISNADKKHNKYVTTLINGKWKDTPIVLEVSEYLNDENSNLFWSFVDLICKQEDGFITQGTDKEIYNRVMKLAETLVTPTGLPVLKLSLSLRIYSARVEMFSQMAVNKENIPDCNNFIDVGGNTFTCSAEQVEELINNSENNLDTYSVDHQYPGSSKTNKNVILYGQMGSSGFKSLHDKLKSLAESDKITYILRHYVKDRPDSKLRLSGYGVELQMKSTEYKATDDSDIKENSGKESEESNEGVEEIDGINFGVLKKLYPEKKYQLDELLTHLLDTSDEVSALKVWQFQELSHQAAERIMKSPPSEAVKVFTDIAQNFPMQAKSLIRTKVSNEMKKEMKRNQEIFFGNLHIQPTETVLFINGLYFDIDVIDILALLEALRSELRVMEALLKIGFSNKKMDKLVALDLSSNLDNQDFAIDIRDSAIMWINDLETDKRYQKWSSALTLLIKPMYPGTLRQIRRNFYNLVLIIDPLSDKIKHLLNTIDTLNKHSAPIRVGFVFVTNFNTSATGFTDPSVAVNNAFHYLTEEKSQFEAFKFLMTLQNYISGDSIDVTDVKKALKIRDPSADIDDIFGEDSQYDVGRHLAMDFVKRTGFKTFPQALLNGVPLASSEDADAFEETVLTTIMTQTPMLQKAVYKGEVVESDDIVDFMMSQPNVMSRLNDRILQPENSKWLNLIGNLQENQEISSWNQQDTAAWLMKNSNYLLMPRRVNKQHLYTYWVAADFETVKGRKLLREALKYLDRNTDIRITIIVNNIDKSNDPLVDINTIVLAAMETLPQQKSVKYINKILQEDNVELIKIGKFDFGEDSIKEKLTEQEFKMKVHKYYAKTTLKLKPGDRAVVCNGRILGPLDEDEEFTRDDFSLLERFSHNTYGDKLMKSLQALQSTVDDDDDDTEISDDVIMQITSLLVLRPQTQSRYDIPYSGDEHSVIKVPAAKSNEAAFNLIAIADPVSRGAQKLGAILSTLQQSLNCNIKIFLNCVDKNSDMPLKSFYRFVFDPELQFNADGQLVGAQAKFTKLPTSSLLTQYMHTPENWLVEVVKSVYDLDNIKLDNVAMGVHSEFELEHLLLEGHCFEASMGNPPRGLQITLGTEKQPVMVDTIVMANLGYFQLKANPGEWLLRLRQGRSAEIYDIHSVTGQDVIQDSNEIKVLISSLKSHVLKLKVSKKPDKMHTDLLADDDNQSGIWNSISSFSDYWTFGSDDTEEKDEKINIFSLASGHLYERFLKIMMLSVIKHTNSPVKFWFLKNYLSPTLKDFLPHMAKEYGFEYELVQYKWPRWLHQQTEKQRTIWGYKILFLDVLFPLDVKKIIFVDADQVVRADLKELVNLDLEGAPYAYTPFCDSRKEMEGFRFWKQGYWRNHLQGRSYHISALYVVDLKRFRRIAAGDRLRGQYQALSSDPNSLSNLDQDLPNNMIHQVAIKTLSQEWLWCETWCSDASKKTAKTIDLCNNPMTKEAKLQAAMRILPEWVGYDEEIKTLQQKVENESKQLEKEERDEHDLEDSLKHEEL</sequence>
<dbReference type="GO" id="GO:0018279">
    <property type="term" value="P:protein N-linked glycosylation via asparagine"/>
    <property type="evidence" value="ECO:0007669"/>
    <property type="project" value="TreeGrafter"/>
</dbReference>
<dbReference type="GO" id="GO:0003980">
    <property type="term" value="F:UDP-glucose:glycoprotein glucosyltransferase activity"/>
    <property type="evidence" value="ECO:0007669"/>
    <property type="project" value="InterPro"/>
</dbReference>
<dbReference type="EMBL" id="JAAOIC020000002">
    <property type="protein sequence ID" value="KAG8042363.1"/>
    <property type="molecule type" value="Genomic_DNA"/>
</dbReference>
<evidence type="ECO:0000256" key="10">
    <source>
        <dbReference type="ARBA" id="ARBA00045874"/>
    </source>
</evidence>
<dbReference type="SMART" id="SM00248">
    <property type="entry name" value="ANK"/>
    <property type="match status" value="8"/>
</dbReference>
<dbReference type="PANTHER" id="PTHR11226:SF0">
    <property type="entry name" value="UDP-GLUCOSE:GLYCOPROTEIN GLUCOSYLTRANSFERASE"/>
    <property type="match status" value="1"/>
</dbReference>
<evidence type="ECO:0008006" key="21">
    <source>
        <dbReference type="Google" id="ProtNLM"/>
    </source>
</evidence>
<feature type="domain" description="UGGT thioredoxin-like" evidence="16">
    <location>
        <begin position="937"/>
        <end position="1183"/>
    </location>
</feature>
<evidence type="ECO:0000256" key="5">
    <source>
        <dbReference type="ARBA" id="ARBA00022676"/>
    </source>
</evidence>
<feature type="domain" description="UDP-glucose:glycoprotein glucosyltransferase thioredoxin-like" evidence="17">
    <location>
        <begin position="1213"/>
        <end position="1427"/>
    </location>
</feature>
<feature type="region of interest" description="Disordered" evidence="13">
    <location>
        <begin position="741"/>
        <end position="763"/>
    </location>
</feature>
<dbReference type="InterPro" id="IPR040497">
    <property type="entry name" value="Glyco_transf_24"/>
</dbReference>
<comment type="caution">
    <text evidence="19">The sequence shown here is derived from an EMBL/GenBank/DDBJ whole genome shotgun (WGS) entry which is preliminary data.</text>
</comment>
<dbReference type="OrthoDB" id="27683at2759"/>
<comment type="catalytic activity">
    <reaction evidence="11">
        <text>N(4)-(alpha-D-Man-(1-&gt;2)-alpha-D-Man-(1-&gt;2)-alpha-D-Man-(1-&gt;3)-[alpha-D-Man-(1-&gt;2)-alpha-D-Man-(1-&gt;3)-[alpha-D-Man-(1-&gt;2)-alpha-D-Man-(1-&gt;6)]-alpha-D-Man-(1-&gt;6)]-beta-D-Man-(1-&gt;4)-beta-D-GlcNAc-(1-&gt;4)-beta-D-GlcNAc)-L-asparaginyl-[protein] (N-glucan mannose isomer 9A1,2,3B1,2,3) + UDP-alpha-D-glucose = N(4)-(alpha-D-Glc-(1-&gt;3)-alpha-D-Man-(1-&gt;2)-alpha-D-Man-(1-&gt;2)-alpha-D-Man-(1-&gt;3)-[alpha-D-Man-(1-&gt;2)-alpha-D-Man-(1-&gt;3)-[alpha-D-Man-(1-&gt;2)-alpha-D-Man-(1-&gt;6)]-alpha-D-Man-(1-&gt;6)]-beta-D-Man-(1-&gt;4)-beta-D-GlcNAc-(1-&gt;4)-beta-D-GlcNAc)-L-asparaginyl-[protein] + UDP + H(+)</text>
        <dbReference type="Rhea" id="RHEA:61304"/>
        <dbReference type="Rhea" id="RHEA-COMP:14356"/>
        <dbReference type="Rhea" id="RHEA-COMP:14357"/>
        <dbReference type="ChEBI" id="CHEBI:15378"/>
        <dbReference type="ChEBI" id="CHEBI:58223"/>
        <dbReference type="ChEBI" id="CHEBI:58885"/>
        <dbReference type="ChEBI" id="CHEBI:59080"/>
        <dbReference type="ChEBI" id="CHEBI:139493"/>
    </reaction>
</comment>
<dbReference type="Pfam" id="PF18404">
    <property type="entry name" value="Glyco_transf_24"/>
    <property type="match status" value="1"/>
</dbReference>
<keyword evidence="6" id="KW-0808">Transferase</keyword>
<dbReference type="UniPathway" id="UPA00378"/>
<comment type="subcellular location">
    <subcellularLocation>
        <location evidence="2">Endoplasmic reticulum lumen</location>
    </subcellularLocation>
</comment>
<reference evidence="19" key="2">
    <citation type="submission" date="2021-04" db="EMBL/GenBank/DDBJ databases">
        <title>Genome-wide patterns of bracovirus chromosomal integration into multiple host tissues during parasitism.</title>
        <authorList>
            <person name="Chebbi M.A.C."/>
        </authorList>
    </citation>
    <scope>NUCLEOTIDE SEQUENCE</scope>
    <source>
        <tissue evidence="19">Whole body</tissue>
    </source>
</reference>
<feature type="domain" description="UGGT thioredoxin-like" evidence="15">
    <location>
        <begin position="796"/>
        <end position="925"/>
    </location>
</feature>
<dbReference type="InterPro" id="IPR040525">
    <property type="entry name" value="UGGT_TRXL_4"/>
</dbReference>
<evidence type="ECO:0000259" key="18">
    <source>
        <dbReference type="Pfam" id="PF18404"/>
    </source>
</evidence>
<evidence type="ECO:0000256" key="11">
    <source>
        <dbReference type="ARBA" id="ARBA00048456"/>
    </source>
</evidence>
<comment type="pathway">
    <text evidence="3">Protein modification; protein glycosylation.</text>
</comment>
<feature type="domain" description="Glucosyltransferase 24 catalytic" evidence="18">
    <location>
        <begin position="1728"/>
        <end position="1995"/>
    </location>
</feature>
<evidence type="ECO:0000256" key="7">
    <source>
        <dbReference type="ARBA" id="ARBA00022729"/>
    </source>
</evidence>
<dbReference type="Pfam" id="PF18401">
    <property type="entry name" value="Thioredoxin_13"/>
    <property type="match status" value="1"/>
</dbReference>
<evidence type="ECO:0000256" key="3">
    <source>
        <dbReference type="ARBA" id="ARBA00004922"/>
    </source>
</evidence>
<dbReference type="InterPro" id="IPR040694">
    <property type="entry name" value="UGGT_TRXL_2"/>
</dbReference>
<evidence type="ECO:0000259" key="14">
    <source>
        <dbReference type="Pfam" id="PF18400"/>
    </source>
</evidence>
<evidence type="ECO:0000256" key="12">
    <source>
        <dbReference type="PROSITE-ProRule" id="PRU00023"/>
    </source>
</evidence>
<evidence type="ECO:0000256" key="8">
    <source>
        <dbReference type="ARBA" id="ARBA00022824"/>
    </source>
</evidence>
<dbReference type="PROSITE" id="PS50088">
    <property type="entry name" value="ANK_REPEAT"/>
    <property type="match status" value="4"/>
</dbReference>
<dbReference type="Pfam" id="PF18400">
    <property type="entry name" value="Thioredoxin_12"/>
    <property type="match status" value="1"/>
</dbReference>
<evidence type="ECO:0000256" key="1">
    <source>
        <dbReference type="ARBA" id="ARBA00001913"/>
    </source>
</evidence>
<keyword evidence="8" id="KW-0256">Endoplasmic reticulum</keyword>
<organism evidence="19 20">
    <name type="scientific">Cotesia typhae</name>
    <dbReference type="NCBI Taxonomy" id="2053667"/>
    <lineage>
        <taxon>Eukaryota</taxon>
        <taxon>Metazoa</taxon>
        <taxon>Ecdysozoa</taxon>
        <taxon>Arthropoda</taxon>
        <taxon>Hexapoda</taxon>
        <taxon>Insecta</taxon>
        <taxon>Pterygota</taxon>
        <taxon>Neoptera</taxon>
        <taxon>Endopterygota</taxon>
        <taxon>Hymenoptera</taxon>
        <taxon>Apocrita</taxon>
        <taxon>Ichneumonoidea</taxon>
        <taxon>Braconidae</taxon>
        <taxon>Microgastrinae</taxon>
        <taxon>Cotesia</taxon>
    </lineage>
</organism>
<feature type="repeat" description="ANK" evidence="12">
    <location>
        <begin position="48"/>
        <end position="80"/>
    </location>
</feature>
<evidence type="ECO:0000259" key="15">
    <source>
        <dbReference type="Pfam" id="PF18401"/>
    </source>
</evidence>
<keyword evidence="20" id="KW-1185">Reference proteome</keyword>
<dbReference type="CDD" id="cd06432">
    <property type="entry name" value="GT8_HUGT1_C_like"/>
    <property type="match status" value="1"/>
</dbReference>
<dbReference type="GO" id="GO:0036503">
    <property type="term" value="P:ERAD pathway"/>
    <property type="evidence" value="ECO:0007669"/>
    <property type="project" value="TreeGrafter"/>
</dbReference>
<reference evidence="19" key="1">
    <citation type="submission" date="2020-03" db="EMBL/GenBank/DDBJ databases">
        <authorList>
            <person name="Chebbi M.A."/>
            <person name="Drezen J.M."/>
        </authorList>
    </citation>
    <scope>NUCLEOTIDE SEQUENCE</scope>
    <source>
        <tissue evidence="19">Whole body</tissue>
    </source>
</reference>
<evidence type="ECO:0000256" key="9">
    <source>
        <dbReference type="ARBA" id="ARBA00023180"/>
    </source>
</evidence>
<evidence type="ECO:0000259" key="16">
    <source>
        <dbReference type="Pfam" id="PF18402"/>
    </source>
</evidence>
<feature type="region of interest" description="Disordered" evidence="13">
    <location>
        <begin position="1999"/>
        <end position="2025"/>
    </location>
</feature>
<dbReference type="Pfam" id="PF12796">
    <property type="entry name" value="Ank_2"/>
    <property type="match status" value="2"/>
</dbReference>
<dbReference type="Pfam" id="PF18402">
    <property type="entry name" value="Thioredoxin_14"/>
    <property type="match status" value="1"/>
</dbReference>
<evidence type="ECO:0000256" key="13">
    <source>
        <dbReference type="SAM" id="MobiDB-lite"/>
    </source>
</evidence>
<comment type="similarity">
    <text evidence="4">Belongs to the glycosyltransferase 8 family.</text>
</comment>
<dbReference type="FunFam" id="3.90.550.10:FF:000004">
    <property type="entry name" value="UDP-glucose glycoprotein glucosyltransferase 1"/>
    <property type="match status" value="1"/>
</dbReference>
<proteinExistence type="inferred from homology"/>
<comment type="cofactor">
    <cofactor evidence="1">
        <name>Ca(2+)</name>
        <dbReference type="ChEBI" id="CHEBI:29108"/>
    </cofactor>
</comment>
<keyword evidence="9" id="KW-0325">Glycoprotein</keyword>
<evidence type="ECO:0000313" key="20">
    <source>
        <dbReference type="Proteomes" id="UP000729913"/>
    </source>
</evidence>
<dbReference type="InterPro" id="IPR040692">
    <property type="entry name" value="UGGT_TRXL_3"/>
</dbReference>
<keyword evidence="5" id="KW-0328">Glycosyltransferase</keyword>
<feature type="compositionally biased region" description="Basic and acidic residues" evidence="13">
    <location>
        <begin position="741"/>
        <end position="757"/>
    </location>
</feature>
<keyword evidence="7" id="KW-0732">Signal</keyword>
<dbReference type="GO" id="GO:0051082">
    <property type="term" value="F:unfolded protein binding"/>
    <property type="evidence" value="ECO:0007669"/>
    <property type="project" value="TreeGrafter"/>
</dbReference>
<dbReference type="InterPro" id="IPR002110">
    <property type="entry name" value="Ankyrin_rpt"/>
</dbReference>
<feature type="repeat" description="ANK" evidence="12">
    <location>
        <begin position="85"/>
        <end position="117"/>
    </location>
</feature>
<dbReference type="Pfam" id="PF18403">
    <property type="entry name" value="Thioredoxin_15"/>
    <property type="match status" value="1"/>
</dbReference>
<accession>A0A8J5VCS3</accession>